<name>A0A2M7FX63_9BACT</name>
<feature type="compositionally biased region" description="Low complexity" evidence="1">
    <location>
        <begin position="399"/>
        <end position="424"/>
    </location>
</feature>
<sequence length="437" mass="46758">MKVNQIKKLSKPLLVGLIGSTLLLATGCGKRTPLVSDVASSEPAAGVPGVDPNLGSGIGAPAPYPGDSNSDGYSDLPQQPTDIPEPLPAPTTPVQPGAPITMRAVANTTAFALPQFSNLFRINGVYVYIHLTWQPVTNAAEYWLYKGRIPEFNEARRETAYAIVPAGFARAGFKDGLEAPNLNGGSLLDKLQRGFNMITNRPGVQYDYKVIAVDANGIPMSESPMVQSVPLAPISSPKLDPAADTNTRNPLFTWRDGQEGTKPDGYYTMVFPSVQFTNGTLPPTSIAYWSVFRPAGTNVVRYGDDSSNLTSYSGTLPFDITFTLGAGKNYSWTVVGVKTDTGDMKTASAISRSWSGFGNFQIAANAAPPVVTANSVRRRQQQGGVSSFAAPRYGQAPVGQTTYGQGYPQQTGYPQQYPQQQAPRAPQPQIPTNAPRF</sequence>
<dbReference type="Proteomes" id="UP000231019">
    <property type="component" value="Unassembled WGS sequence"/>
</dbReference>
<feature type="compositionally biased region" description="Pro residues" evidence="1">
    <location>
        <begin position="83"/>
        <end position="92"/>
    </location>
</feature>
<comment type="caution">
    <text evidence="2">The sequence shown here is derived from an EMBL/GenBank/DDBJ whole genome shotgun (WGS) entry which is preliminary data.</text>
</comment>
<dbReference type="AlphaFoldDB" id="A0A2M7FX63"/>
<feature type="region of interest" description="Disordered" evidence="1">
    <location>
        <begin position="39"/>
        <end position="92"/>
    </location>
</feature>
<evidence type="ECO:0000313" key="3">
    <source>
        <dbReference type="Proteomes" id="UP000231019"/>
    </source>
</evidence>
<dbReference type="PROSITE" id="PS51257">
    <property type="entry name" value="PROKAR_LIPOPROTEIN"/>
    <property type="match status" value="1"/>
</dbReference>
<dbReference type="EMBL" id="PFFQ01000066">
    <property type="protein sequence ID" value="PIW13840.1"/>
    <property type="molecule type" value="Genomic_DNA"/>
</dbReference>
<evidence type="ECO:0000256" key="1">
    <source>
        <dbReference type="SAM" id="MobiDB-lite"/>
    </source>
</evidence>
<accession>A0A2M7FX63</accession>
<proteinExistence type="predicted"/>
<protein>
    <submittedName>
        <fullName evidence="2">Uncharacterized protein</fullName>
    </submittedName>
</protein>
<feature type="region of interest" description="Disordered" evidence="1">
    <location>
        <begin position="382"/>
        <end position="437"/>
    </location>
</feature>
<evidence type="ECO:0000313" key="2">
    <source>
        <dbReference type="EMBL" id="PIW13840.1"/>
    </source>
</evidence>
<gene>
    <name evidence="2" type="ORF">COW36_24550</name>
</gene>
<reference evidence="2 3" key="1">
    <citation type="submission" date="2017-09" db="EMBL/GenBank/DDBJ databases">
        <title>Depth-based differentiation of microbial function through sediment-hosted aquifers and enrichment of novel symbionts in the deep terrestrial subsurface.</title>
        <authorList>
            <person name="Probst A.J."/>
            <person name="Ladd B."/>
            <person name="Jarett J.K."/>
            <person name="Geller-Mcgrath D.E."/>
            <person name="Sieber C.M."/>
            <person name="Emerson J.B."/>
            <person name="Anantharaman K."/>
            <person name="Thomas B.C."/>
            <person name="Malmstrom R."/>
            <person name="Stieglmeier M."/>
            <person name="Klingl A."/>
            <person name="Woyke T."/>
            <person name="Ryan C.M."/>
            <person name="Banfield J.F."/>
        </authorList>
    </citation>
    <scope>NUCLEOTIDE SEQUENCE [LARGE SCALE GENOMIC DNA]</scope>
    <source>
        <strain evidence="2">CG17_big_fil_post_rev_8_21_14_2_50_48_46</strain>
    </source>
</reference>
<feature type="compositionally biased region" description="Polar residues" evidence="1">
    <location>
        <begin position="67"/>
        <end position="81"/>
    </location>
</feature>
<organism evidence="2 3">
    <name type="scientific">bacterium (Candidatus Blackallbacteria) CG17_big_fil_post_rev_8_21_14_2_50_48_46</name>
    <dbReference type="NCBI Taxonomy" id="2014261"/>
    <lineage>
        <taxon>Bacteria</taxon>
        <taxon>Candidatus Blackallbacteria</taxon>
    </lineage>
</organism>